<reference evidence="11" key="2">
    <citation type="submission" date="2015-02" db="EMBL/GenBank/DDBJ databases">
        <title>Physiological reanalysis, assessment of diazotrophy, and genome sequences of multiple isolates of Streptomyces thermoautotrophicus.</title>
        <authorList>
            <person name="MacKellar D.C."/>
            <person name="Lieber L."/>
            <person name="Norman J."/>
            <person name="Bolger A."/>
            <person name="Tobin C."/>
            <person name="Murray J.W."/>
            <person name="Friesen M."/>
            <person name="Prell J."/>
        </authorList>
    </citation>
    <scope>NUCLEOTIDE SEQUENCE [LARGE SCALE GENOMIC DNA]</scope>
    <source>
        <strain evidence="11">UBT1</strain>
    </source>
</reference>
<evidence type="ECO:0000259" key="6">
    <source>
        <dbReference type="Pfam" id="PF00441"/>
    </source>
</evidence>
<dbReference type="Pfam" id="PF02770">
    <property type="entry name" value="Acyl-CoA_dh_M"/>
    <property type="match status" value="1"/>
</dbReference>
<evidence type="ECO:0000256" key="3">
    <source>
        <dbReference type="ARBA" id="ARBA00022630"/>
    </source>
</evidence>
<dbReference type="Gene3D" id="2.40.110.10">
    <property type="entry name" value="Butyryl-CoA Dehydrogenase, subunit A, domain 2"/>
    <property type="match status" value="1"/>
</dbReference>
<dbReference type="Pfam" id="PF00441">
    <property type="entry name" value="Acyl-CoA_dh_1"/>
    <property type="match status" value="1"/>
</dbReference>
<evidence type="ECO:0000313" key="12">
    <source>
        <dbReference type="Proteomes" id="UP000070659"/>
    </source>
</evidence>
<gene>
    <name evidence="9" type="ORF">TH66_16255</name>
    <name evidence="10" type="ORF">TR74_22705</name>
</gene>
<keyword evidence="3 5" id="KW-0285">Flavoprotein</keyword>
<dbReference type="InterPro" id="IPR013786">
    <property type="entry name" value="AcylCoA_DH/ox_N"/>
</dbReference>
<feature type="domain" description="Acyl-CoA dehydrogenase/oxidase C-terminal" evidence="6">
    <location>
        <begin position="242"/>
        <end position="378"/>
    </location>
</feature>
<evidence type="ECO:0000313" key="9">
    <source>
        <dbReference type="EMBL" id="KWX00366.1"/>
    </source>
</evidence>
<evidence type="ECO:0000256" key="5">
    <source>
        <dbReference type="RuleBase" id="RU362125"/>
    </source>
</evidence>
<dbReference type="Pfam" id="PF02771">
    <property type="entry name" value="Acyl-CoA_dh_N"/>
    <property type="match status" value="1"/>
</dbReference>
<dbReference type="Proteomes" id="UP000070659">
    <property type="component" value="Unassembled WGS sequence"/>
</dbReference>
<dbReference type="PATRIC" id="fig|1469144.8.peg.2285"/>
<evidence type="ECO:0000256" key="1">
    <source>
        <dbReference type="ARBA" id="ARBA00001974"/>
    </source>
</evidence>
<evidence type="ECO:0000256" key="2">
    <source>
        <dbReference type="ARBA" id="ARBA00009347"/>
    </source>
</evidence>
<dbReference type="PIRSF" id="PIRSF016578">
    <property type="entry name" value="HsaA"/>
    <property type="match status" value="1"/>
</dbReference>
<dbReference type="PANTHER" id="PTHR43884">
    <property type="entry name" value="ACYL-COA DEHYDROGENASE"/>
    <property type="match status" value="1"/>
</dbReference>
<keyword evidence="5" id="KW-0560">Oxidoreductase</keyword>
<dbReference type="Proteomes" id="UP000070598">
    <property type="component" value="Unassembled WGS sequence"/>
</dbReference>
<sequence>MPQTELGKVVAIAREIADDVIARDAEAVDRESRWPEAGLRALQERLGGLTVPARLGGLGHGLLAVARVCETIGRYCASTGICFGMHTVATAVLAAKASPDQEERYLGPIARGEHLTTLALSEPGTGVEFWLPQTRMARTEDGLLRLHGTKSFVTNGGHADSYVVGVVAAEPDAPPGEFSVVVVDGDASGLAWQGDWQGFGMRGSAARTVRLQDVPVPAQNLLGKGGDQIWYVFNVVTPYFLMAMAGTYLGVASAAVEDARQHLRRRSHVLSGPRLSQQDVPQHRLGTLWAQVERTRRLIYHAAADAEAGGPEALLGLCSAKAEAAECAVEATNEAMTLVGGIGYREGSPLQRYLRDTRAAHVMSPPTDLLRVWVGRALLDEPLLGRV</sequence>
<dbReference type="SUPFAM" id="SSF47203">
    <property type="entry name" value="Acyl-CoA dehydrogenase C-terminal domain-like"/>
    <property type="match status" value="1"/>
</dbReference>
<protein>
    <submittedName>
        <fullName evidence="10">Isovaleryl-CoA dehydrogenase</fullName>
    </submittedName>
</protein>
<evidence type="ECO:0000259" key="7">
    <source>
        <dbReference type="Pfam" id="PF02770"/>
    </source>
</evidence>
<evidence type="ECO:0000313" key="10">
    <source>
        <dbReference type="EMBL" id="KWX06211.1"/>
    </source>
</evidence>
<feature type="domain" description="Acyl-CoA oxidase/dehydrogenase middle" evidence="7">
    <location>
        <begin position="118"/>
        <end position="214"/>
    </location>
</feature>
<dbReference type="AlphaFoldDB" id="A0A132N7T1"/>
<dbReference type="InterPro" id="IPR009075">
    <property type="entry name" value="AcylCo_DH/oxidase_C"/>
</dbReference>
<dbReference type="RefSeq" id="WP_067070888.1">
    <property type="nucleotide sequence ID" value="NZ_JYIJ01000018.1"/>
</dbReference>
<dbReference type="Gene3D" id="1.10.540.10">
    <property type="entry name" value="Acyl-CoA dehydrogenase/oxidase, N-terminal domain"/>
    <property type="match status" value="1"/>
</dbReference>
<dbReference type="PANTHER" id="PTHR43884:SF12">
    <property type="entry name" value="ISOVALERYL-COA DEHYDROGENASE, MITOCHONDRIAL-RELATED"/>
    <property type="match status" value="1"/>
</dbReference>
<dbReference type="InterPro" id="IPR046373">
    <property type="entry name" value="Acyl-CoA_Oxase/DH_mid-dom_sf"/>
</dbReference>
<feature type="domain" description="Acyl-CoA dehydrogenase/oxidase N-terminal" evidence="8">
    <location>
        <begin position="11"/>
        <end position="113"/>
    </location>
</feature>
<dbReference type="CDD" id="cd00567">
    <property type="entry name" value="ACAD"/>
    <property type="match status" value="1"/>
</dbReference>
<comment type="caution">
    <text evidence="10">The sequence shown here is derived from an EMBL/GenBank/DDBJ whole genome shotgun (WGS) entry which is preliminary data.</text>
</comment>
<dbReference type="InterPro" id="IPR036250">
    <property type="entry name" value="AcylCo_DH-like_C"/>
</dbReference>
<name>A0A132N7T1_9ACTN</name>
<dbReference type="InterPro" id="IPR037069">
    <property type="entry name" value="AcylCoA_DH/ox_N_sf"/>
</dbReference>
<dbReference type="InterPro" id="IPR006091">
    <property type="entry name" value="Acyl-CoA_Oxase/DH_mid-dom"/>
</dbReference>
<evidence type="ECO:0000313" key="11">
    <source>
        <dbReference type="Proteomes" id="UP000070598"/>
    </source>
</evidence>
<organism evidence="10 11">
    <name type="scientific">Carbonactinospora thermoautotrophica</name>
    <dbReference type="NCBI Taxonomy" id="1469144"/>
    <lineage>
        <taxon>Bacteria</taxon>
        <taxon>Bacillati</taxon>
        <taxon>Actinomycetota</taxon>
        <taxon>Actinomycetes</taxon>
        <taxon>Kitasatosporales</taxon>
        <taxon>Carbonactinosporaceae</taxon>
        <taxon>Carbonactinospora</taxon>
    </lineage>
</organism>
<dbReference type="EMBL" id="JYIK01001110">
    <property type="protein sequence ID" value="KWX06211.1"/>
    <property type="molecule type" value="Genomic_DNA"/>
</dbReference>
<evidence type="ECO:0000259" key="8">
    <source>
        <dbReference type="Pfam" id="PF02771"/>
    </source>
</evidence>
<dbReference type="InterPro" id="IPR009100">
    <property type="entry name" value="AcylCoA_DH/oxidase_NM_dom_sf"/>
</dbReference>
<dbReference type="EMBL" id="JYIJ01000018">
    <property type="protein sequence ID" value="KWX00366.1"/>
    <property type="molecule type" value="Genomic_DNA"/>
</dbReference>
<comment type="cofactor">
    <cofactor evidence="1 5">
        <name>FAD</name>
        <dbReference type="ChEBI" id="CHEBI:57692"/>
    </cofactor>
</comment>
<dbReference type="GO" id="GO:0003995">
    <property type="term" value="F:acyl-CoA dehydrogenase activity"/>
    <property type="evidence" value="ECO:0007669"/>
    <property type="project" value="TreeGrafter"/>
</dbReference>
<comment type="similarity">
    <text evidence="2 5">Belongs to the acyl-CoA dehydrogenase family.</text>
</comment>
<dbReference type="SUPFAM" id="SSF56645">
    <property type="entry name" value="Acyl-CoA dehydrogenase NM domain-like"/>
    <property type="match status" value="1"/>
</dbReference>
<evidence type="ECO:0000256" key="4">
    <source>
        <dbReference type="ARBA" id="ARBA00022827"/>
    </source>
</evidence>
<dbReference type="Gene3D" id="1.20.140.10">
    <property type="entry name" value="Butyryl-CoA Dehydrogenase, subunit A, domain 3"/>
    <property type="match status" value="1"/>
</dbReference>
<keyword evidence="4 5" id="KW-0274">FAD</keyword>
<accession>A0A132N7T1</accession>
<proteinExistence type="inferred from homology"/>
<reference evidence="10 12" key="1">
    <citation type="submission" date="2015-02" db="EMBL/GenBank/DDBJ databases">
        <title>Physiological reanalysis, assessment of diazotrophy, and genome sequences of multiple isolates of Streptomyces thermoautotrophicus.</title>
        <authorList>
            <person name="MacKellar D.C."/>
            <person name="Lieber L."/>
            <person name="Norman J."/>
            <person name="Bolger A."/>
            <person name="Tobin C."/>
            <person name="Murray J.W."/>
            <person name="Prell J."/>
        </authorList>
    </citation>
    <scope>NUCLEOTIDE SEQUENCE [LARGE SCALE GENOMIC DNA]</scope>
    <source>
        <strain evidence="10 12">UBT1</strain>
    </source>
</reference>
<dbReference type="GO" id="GO:0050660">
    <property type="term" value="F:flavin adenine dinucleotide binding"/>
    <property type="evidence" value="ECO:0007669"/>
    <property type="project" value="InterPro"/>
</dbReference>